<dbReference type="eggNOG" id="COG1960">
    <property type="taxonomic scope" value="Bacteria"/>
</dbReference>
<organism evidence="8 9">
    <name type="scientific">Amycolatopsis methanolica 239</name>
    <dbReference type="NCBI Taxonomy" id="1068978"/>
    <lineage>
        <taxon>Bacteria</taxon>
        <taxon>Bacillati</taxon>
        <taxon>Actinomycetota</taxon>
        <taxon>Actinomycetes</taxon>
        <taxon>Pseudonocardiales</taxon>
        <taxon>Pseudonocardiaceae</taxon>
        <taxon>Amycolatopsis</taxon>
        <taxon>Amycolatopsis methanolica group</taxon>
    </lineage>
</organism>
<evidence type="ECO:0000313" key="9">
    <source>
        <dbReference type="Proteomes" id="UP000062973"/>
    </source>
</evidence>
<dbReference type="PATRIC" id="fig|1068978.7.peg.2156"/>
<sequence length="351" mass="36979">MQLVLDTEQQQLRSTVRKLLADHNNVRSVVDGDGAYDAVLWRHLAELGLTGLVVPEELGGAGAGHVERAVVLEELGRALAPVPFFASAVLAADALAALGDTEVLPALAAGEKIGALAVSPGWGPAPVSATERDGGWVLDGHAPFVISGDVAEVFVIYTADGWFVAEDARRMPLTTLDPTRGQAKLEFAASPARRLDTADPAAVLEEVRDLASVALAAEQVGGIGKVLETTVEYAKMRVQFGRAVGSYQAVKHACADLYSTSERAESLLRHAAWAADHDREALPLAAASTQAFTGPAYFAAAASGLQLHGGIGYTWEHDAHLYYKRAKSCELLFGGHDAQLARLAGRLDGVS</sequence>
<evidence type="ECO:0000259" key="6">
    <source>
        <dbReference type="Pfam" id="PF00441"/>
    </source>
</evidence>
<dbReference type="EMBL" id="CP009110">
    <property type="protein sequence ID" value="AIJ22122.1"/>
    <property type="molecule type" value="Genomic_DNA"/>
</dbReference>
<dbReference type="PANTHER" id="PTHR43884">
    <property type="entry name" value="ACYL-COA DEHYDROGENASE"/>
    <property type="match status" value="1"/>
</dbReference>
<dbReference type="KEGG" id="amq:AMETH_2030"/>
<keyword evidence="3" id="KW-0285">Flavoprotein</keyword>
<dbReference type="InterPro" id="IPR036250">
    <property type="entry name" value="AcylCo_DH-like_C"/>
</dbReference>
<accession>A0A076MWQ0</accession>
<evidence type="ECO:0000259" key="7">
    <source>
        <dbReference type="Pfam" id="PF02771"/>
    </source>
</evidence>
<dbReference type="SUPFAM" id="SSF56645">
    <property type="entry name" value="Acyl-CoA dehydrogenase NM domain-like"/>
    <property type="match status" value="1"/>
</dbReference>
<dbReference type="SUPFAM" id="SSF47203">
    <property type="entry name" value="Acyl-CoA dehydrogenase C-terminal domain-like"/>
    <property type="match status" value="1"/>
</dbReference>
<dbReference type="GO" id="GO:0050660">
    <property type="term" value="F:flavin adenine dinucleotide binding"/>
    <property type="evidence" value="ECO:0007669"/>
    <property type="project" value="InterPro"/>
</dbReference>
<gene>
    <name evidence="8" type="primary">acd</name>
    <name evidence="8" type="ORF">AMETH_2030</name>
</gene>
<dbReference type="Pfam" id="PF02771">
    <property type="entry name" value="Acyl-CoA_dh_N"/>
    <property type="match status" value="1"/>
</dbReference>
<dbReference type="Proteomes" id="UP000062973">
    <property type="component" value="Chromosome"/>
</dbReference>
<evidence type="ECO:0000256" key="1">
    <source>
        <dbReference type="ARBA" id="ARBA00001974"/>
    </source>
</evidence>
<dbReference type="Pfam" id="PF00441">
    <property type="entry name" value="Acyl-CoA_dh_1"/>
    <property type="match status" value="1"/>
</dbReference>
<proteinExistence type="inferred from homology"/>
<dbReference type="Gene3D" id="1.10.540.10">
    <property type="entry name" value="Acyl-CoA dehydrogenase/oxidase, N-terminal domain"/>
    <property type="match status" value="1"/>
</dbReference>
<dbReference type="InterPro" id="IPR037069">
    <property type="entry name" value="AcylCoA_DH/ox_N_sf"/>
</dbReference>
<feature type="domain" description="Acyl-CoA dehydrogenase/oxidase N-terminal" evidence="7">
    <location>
        <begin position="7"/>
        <end position="110"/>
    </location>
</feature>
<dbReference type="HOGENOM" id="CLU_018204_5_1_11"/>
<reference evidence="8 9" key="1">
    <citation type="submission" date="2014-07" db="EMBL/GenBank/DDBJ databases">
        <title>Whole Genome Sequence of the Amycolatopsis methanolica 239.</title>
        <authorList>
            <person name="Tang B."/>
        </authorList>
    </citation>
    <scope>NUCLEOTIDE SEQUENCE [LARGE SCALE GENOMIC DNA]</scope>
    <source>
        <strain evidence="8 9">239</strain>
    </source>
</reference>
<comment type="similarity">
    <text evidence="2">Belongs to the acyl-CoA dehydrogenase family.</text>
</comment>
<evidence type="ECO:0000256" key="4">
    <source>
        <dbReference type="ARBA" id="ARBA00022827"/>
    </source>
</evidence>
<dbReference type="InterPro" id="IPR013786">
    <property type="entry name" value="AcylCoA_DH/ox_N"/>
</dbReference>
<name>A0A076MWQ0_AMYME</name>
<evidence type="ECO:0000256" key="2">
    <source>
        <dbReference type="ARBA" id="ARBA00009347"/>
    </source>
</evidence>
<keyword evidence="4" id="KW-0274">FAD</keyword>
<dbReference type="InterPro" id="IPR009100">
    <property type="entry name" value="AcylCoA_DH/oxidase_NM_dom_sf"/>
</dbReference>
<dbReference type="GO" id="GO:0003995">
    <property type="term" value="F:acyl-CoA dehydrogenase activity"/>
    <property type="evidence" value="ECO:0007669"/>
    <property type="project" value="TreeGrafter"/>
</dbReference>
<protein>
    <submittedName>
        <fullName evidence="8">Acyl-CoA dehydrogenase domain-containing protein</fullName>
    </submittedName>
</protein>
<dbReference type="InterPro" id="IPR009075">
    <property type="entry name" value="AcylCo_DH/oxidase_C"/>
</dbReference>
<feature type="domain" description="Acyl-CoA dehydrogenase/oxidase C-terminal" evidence="6">
    <location>
        <begin position="213"/>
        <end position="346"/>
    </location>
</feature>
<dbReference type="STRING" id="1068978.AMETH_2030"/>
<keyword evidence="5" id="KW-0560">Oxidoreductase</keyword>
<evidence type="ECO:0000256" key="3">
    <source>
        <dbReference type="ARBA" id="ARBA00022630"/>
    </source>
</evidence>
<evidence type="ECO:0000256" key="5">
    <source>
        <dbReference type="ARBA" id="ARBA00023002"/>
    </source>
</evidence>
<dbReference type="RefSeq" id="WP_017981334.1">
    <property type="nucleotide sequence ID" value="NZ_AQUL01000001.1"/>
</dbReference>
<dbReference type="PANTHER" id="PTHR43884:SF20">
    <property type="entry name" value="ACYL-COA DEHYDROGENASE FADE28"/>
    <property type="match status" value="1"/>
</dbReference>
<comment type="cofactor">
    <cofactor evidence="1">
        <name>FAD</name>
        <dbReference type="ChEBI" id="CHEBI:57692"/>
    </cofactor>
</comment>
<dbReference type="AlphaFoldDB" id="A0A076MWQ0"/>
<dbReference type="Gene3D" id="1.20.140.10">
    <property type="entry name" value="Butyryl-CoA Dehydrogenase, subunit A, domain 3"/>
    <property type="match status" value="1"/>
</dbReference>
<dbReference type="OrthoDB" id="8677713at2"/>
<evidence type="ECO:0000313" key="8">
    <source>
        <dbReference type="EMBL" id="AIJ22122.1"/>
    </source>
</evidence>
<keyword evidence="9" id="KW-1185">Reference proteome</keyword>